<proteinExistence type="predicted"/>
<reference evidence="3" key="1">
    <citation type="submission" date="2017-10" db="EMBL/GenBank/DDBJ databases">
        <title>Rapid genome shrinkage in a self-fertile nematode reveals novel sperm competition proteins.</title>
        <authorList>
            <person name="Yin D."/>
            <person name="Schwarz E.M."/>
            <person name="Thomas C.G."/>
            <person name="Felde R.L."/>
            <person name="Korf I.F."/>
            <person name="Cutter A.D."/>
            <person name="Schartner C.M."/>
            <person name="Ralston E.J."/>
            <person name="Meyer B.J."/>
            <person name="Haag E.S."/>
        </authorList>
    </citation>
    <scope>NUCLEOTIDE SEQUENCE [LARGE SCALE GENOMIC DNA]</scope>
    <source>
        <strain evidence="3">JU1422</strain>
    </source>
</reference>
<name>A0A2G5SD20_9PELO</name>
<feature type="region of interest" description="Disordered" evidence="1">
    <location>
        <begin position="839"/>
        <end position="864"/>
    </location>
</feature>
<keyword evidence="3" id="KW-1185">Reference proteome</keyword>
<dbReference type="OrthoDB" id="5885324at2759"/>
<feature type="compositionally biased region" description="Basic residues" evidence="1">
    <location>
        <begin position="839"/>
        <end position="854"/>
    </location>
</feature>
<sequence length="864" mass="101020">MELIVDYIGKQLRYNFHCVYCGTVHKEVFEFRQHVGECSRRSQFSEVVTAKLDELADAIVAYRTAFRAWRDIRFRAEGVNKDNKGLCLCTLEIILPSCRWRACTYKRDAPAVIQNLKTNYQRYLELKHELSKIRNYENTKSIHKLRCDTKTSMNAWLKQPKSEEKQNNVEQLYVASVYTEDLMRKVFEDNVSCEVNSDPEFSYQKFISVVEMMGNQDLLELYKIDCSEIIERNRPEELSQEMLECEKVANWAQRSCRKIDYMLAEDKTLTANVNRMFKKAIDDVDYNTLVAAYEKMKESYSHTNRILVCAVPIWFQLEELNENPYFIRTKAERFWTYALDPRKTIRRMRFIAQKSHRMWLPFRDTILPLWAAKKSELLRNRKEEWDNGVFEEFVSKMQQVLWTLKDIIENRNFESDMDDINDIVMSKHFEELITQACEPDVELPYIKPRTVSMEEKFEKRQKQYLRKFKKAAKGKRKPKNFAEEVEARAIFAFFEYLYDENERIEQGWSLSFANAQKNLREQEQLRKFTEIHGNAIPLNLSIPVDRPFEGEIKPMRTQKCEKSSTLYEELLAAAVNDENRSACYQDLSDEQMIALCETDEVNEEHIDVVNCQNSNNFLIEISKNSQFVPSPGVAPAVDGYESMTDFWTQAGIDIQALNAEAEEALPDDHNDTNKKKEGFKVGDMIFASSLAYEKFVYERDLKNHNDEDEDNIENEINLIVKETTKTIIFPDTGGSIHRVVEKSFFEISLNINHIPVVVNALEPQIEDVPQGEKEKSDDGEPEGKKPRLETNVVADSCVANSENTLRSTNSIFPTMPFFPTVFDDENGFAIPRLPKIDSKRKKVLKKKRSTKRKRDLHEKKGNSF</sequence>
<evidence type="ECO:0000313" key="3">
    <source>
        <dbReference type="Proteomes" id="UP000230233"/>
    </source>
</evidence>
<evidence type="ECO:0000313" key="2">
    <source>
        <dbReference type="EMBL" id="PIC12944.1"/>
    </source>
</evidence>
<feature type="compositionally biased region" description="Basic and acidic residues" evidence="1">
    <location>
        <begin position="855"/>
        <end position="864"/>
    </location>
</feature>
<evidence type="ECO:0000256" key="1">
    <source>
        <dbReference type="SAM" id="MobiDB-lite"/>
    </source>
</evidence>
<organism evidence="2 3">
    <name type="scientific">Caenorhabditis nigoni</name>
    <dbReference type="NCBI Taxonomy" id="1611254"/>
    <lineage>
        <taxon>Eukaryota</taxon>
        <taxon>Metazoa</taxon>
        <taxon>Ecdysozoa</taxon>
        <taxon>Nematoda</taxon>
        <taxon>Chromadorea</taxon>
        <taxon>Rhabditida</taxon>
        <taxon>Rhabditina</taxon>
        <taxon>Rhabditomorpha</taxon>
        <taxon>Rhabditoidea</taxon>
        <taxon>Rhabditidae</taxon>
        <taxon>Peloderinae</taxon>
        <taxon>Caenorhabditis</taxon>
    </lineage>
</organism>
<feature type="region of interest" description="Disordered" evidence="1">
    <location>
        <begin position="765"/>
        <end position="791"/>
    </location>
</feature>
<feature type="compositionally biased region" description="Basic and acidic residues" evidence="1">
    <location>
        <begin position="770"/>
        <end position="788"/>
    </location>
</feature>
<dbReference type="AlphaFoldDB" id="A0A2G5SD20"/>
<comment type="caution">
    <text evidence="2">The sequence shown here is derived from an EMBL/GenBank/DDBJ whole genome shotgun (WGS) entry which is preliminary data.</text>
</comment>
<protein>
    <submittedName>
        <fullName evidence="2">Uncharacterized protein</fullName>
    </submittedName>
</protein>
<gene>
    <name evidence="2" type="ORF">B9Z55_028038</name>
</gene>
<accession>A0A2G5SD20</accession>
<dbReference type="Proteomes" id="UP000230233">
    <property type="component" value="Unassembled WGS sequence"/>
</dbReference>
<dbReference type="EMBL" id="PDUG01000016">
    <property type="protein sequence ID" value="PIC12944.1"/>
    <property type="molecule type" value="Genomic_DNA"/>
</dbReference>